<dbReference type="EMBL" id="JANPWB010000012">
    <property type="protein sequence ID" value="KAJ1117816.1"/>
    <property type="molecule type" value="Genomic_DNA"/>
</dbReference>
<dbReference type="AlphaFoldDB" id="A0AAV7NP09"/>
<keyword evidence="2" id="KW-1185">Reference proteome</keyword>
<dbReference type="Proteomes" id="UP001066276">
    <property type="component" value="Chromosome 8"/>
</dbReference>
<evidence type="ECO:0000313" key="2">
    <source>
        <dbReference type="Proteomes" id="UP001066276"/>
    </source>
</evidence>
<accession>A0AAV7NP09</accession>
<organism evidence="1 2">
    <name type="scientific">Pleurodeles waltl</name>
    <name type="common">Iberian ribbed newt</name>
    <dbReference type="NCBI Taxonomy" id="8319"/>
    <lineage>
        <taxon>Eukaryota</taxon>
        <taxon>Metazoa</taxon>
        <taxon>Chordata</taxon>
        <taxon>Craniata</taxon>
        <taxon>Vertebrata</taxon>
        <taxon>Euteleostomi</taxon>
        <taxon>Amphibia</taxon>
        <taxon>Batrachia</taxon>
        <taxon>Caudata</taxon>
        <taxon>Salamandroidea</taxon>
        <taxon>Salamandridae</taxon>
        <taxon>Pleurodelinae</taxon>
        <taxon>Pleurodeles</taxon>
    </lineage>
</organism>
<comment type="caution">
    <text evidence="1">The sequence shown here is derived from an EMBL/GenBank/DDBJ whole genome shotgun (WGS) entry which is preliminary data.</text>
</comment>
<sequence length="115" mass="13184">MQTAGKRCSRTVQNYAIEVFGRDVINQLKKIRSGTGNIEFDYLSPSQRLALDKLAKDPYIVIRESDKGVYTVGRHILLRAACPRPFDEERLERRIEGSRRVSGSRVGLKQLTKKY</sequence>
<name>A0AAV7NP09_PLEWA</name>
<reference evidence="1" key="1">
    <citation type="journal article" date="2022" name="bioRxiv">
        <title>Sequencing and chromosome-scale assembly of the giantPleurodeles waltlgenome.</title>
        <authorList>
            <person name="Brown T."/>
            <person name="Elewa A."/>
            <person name="Iarovenko S."/>
            <person name="Subramanian E."/>
            <person name="Araus A.J."/>
            <person name="Petzold A."/>
            <person name="Susuki M."/>
            <person name="Suzuki K.-i.T."/>
            <person name="Hayashi T."/>
            <person name="Toyoda A."/>
            <person name="Oliveira C."/>
            <person name="Osipova E."/>
            <person name="Leigh N.D."/>
            <person name="Simon A."/>
            <person name="Yun M.H."/>
        </authorList>
    </citation>
    <scope>NUCLEOTIDE SEQUENCE</scope>
    <source>
        <strain evidence="1">20211129_DDA</strain>
        <tissue evidence="1">Liver</tissue>
    </source>
</reference>
<proteinExistence type="predicted"/>
<gene>
    <name evidence="1" type="ORF">NDU88_006012</name>
</gene>
<protein>
    <submittedName>
        <fullName evidence="1">Uncharacterized protein</fullName>
    </submittedName>
</protein>
<evidence type="ECO:0000313" key="1">
    <source>
        <dbReference type="EMBL" id="KAJ1117816.1"/>
    </source>
</evidence>